<dbReference type="PANTHER" id="PTHR43317">
    <property type="entry name" value="THERMOSPERMINE SYNTHASE ACAULIS5"/>
    <property type="match status" value="1"/>
</dbReference>
<evidence type="ECO:0000256" key="1">
    <source>
        <dbReference type="ARBA" id="ARBA00023115"/>
    </source>
</evidence>
<dbReference type="InterPro" id="IPR029063">
    <property type="entry name" value="SAM-dependent_MTases_sf"/>
</dbReference>
<dbReference type="PANTHER" id="PTHR43317:SF1">
    <property type="entry name" value="THERMOSPERMINE SYNTHASE ACAULIS5"/>
    <property type="match status" value="1"/>
</dbReference>
<reference evidence="2 3" key="1">
    <citation type="submission" date="2017-11" db="EMBL/GenBank/DDBJ databases">
        <title>De-novo sequencing of pomegranate (Punica granatum L.) genome.</title>
        <authorList>
            <person name="Akparov Z."/>
            <person name="Amiraslanov A."/>
            <person name="Hajiyeva S."/>
            <person name="Abbasov M."/>
            <person name="Kaur K."/>
            <person name="Hamwieh A."/>
            <person name="Solovyev V."/>
            <person name="Salamov A."/>
            <person name="Braich B."/>
            <person name="Kosarev P."/>
            <person name="Mahmoud A."/>
            <person name="Hajiyev E."/>
            <person name="Babayeva S."/>
            <person name="Izzatullayeva V."/>
            <person name="Mammadov A."/>
            <person name="Mammadov A."/>
            <person name="Sharifova S."/>
            <person name="Ojaghi J."/>
            <person name="Eynullazada K."/>
            <person name="Bayramov B."/>
            <person name="Abdulazimova A."/>
            <person name="Shahmuradov I."/>
        </authorList>
    </citation>
    <scope>NUCLEOTIDE SEQUENCE [LARGE SCALE GENOMIC DNA]</scope>
    <source>
        <strain evidence="3">cv. AG2017</strain>
        <tissue evidence="2">Leaf</tissue>
    </source>
</reference>
<dbReference type="EMBL" id="PGOL01002697">
    <property type="protein sequence ID" value="PKI45769.1"/>
    <property type="molecule type" value="Genomic_DNA"/>
</dbReference>
<sequence>MVYDVTLSSASAAASASDEMSPPIAELLAEETSNATNYHESSDLLQNLEWFEEQLGADLKWSFAINRSSQWMVIDRVHSSYYASLGLAVEKDDTDFCPHDGFSPKPVFIIGGGEESTVREALKHKTIEKVIMCDIDKMSLHTLLMCHLMLTPVDGSW</sequence>
<evidence type="ECO:0008006" key="4">
    <source>
        <dbReference type="Google" id="ProtNLM"/>
    </source>
</evidence>
<evidence type="ECO:0000313" key="3">
    <source>
        <dbReference type="Proteomes" id="UP000233551"/>
    </source>
</evidence>
<dbReference type="GO" id="GO:0010487">
    <property type="term" value="F:thermospermine synthase activity"/>
    <property type="evidence" value="ECO:0007669"/>
    <property type="project" value="TreeGrafter"/>
</dbReference>
<keyword evidence="1" id="KW-0620">Polyamine biosynthesis</keyword>
<dbReference type="GO" id="GO:0006596">
    <property type="term" value="P:polyamine biosynthetic process"/>
    <property type="evidence" value="ECO:0007669"/>
    <property type="project" value="UniProtKB-KW"/>
</dbReference>
<dbReference type="AlphaFoldDB" id="A0A2I0IP56"/>
<organism evidence="2 3">
    <name type="scientific">Punica granatum</name>
    <name type="common">Pomegranate</name>
    <dbReference type="NCBI Taxonomy" id="22663"/>
    <lineage>
        <taxon>Eukaryota</taxon>
        <taxon>Viridiplantae</taxon>
        <taxon>Streptophyta</taxon>
        <taxon>Embryophyta</taxon>
        <taxon>Tracheophyta</taxon>
        <taxon>Spermatophyta</taxon>
        <taxon>Magnoliopsida</taxon>
        <taxon>eudicotyledons</taxon>
        <taxon>Gunneridae</taxon>
        <taxon>Pentapetalae</taxon>
        <taxon>rosids</taxon>
        <taxon>malvids</taxon>
        <taxon>Myrtales</taxon>
        <taxon>Lythraceae</taxon>
        <taxon>Punica</taxon>
    </lineage>
</organism>
<dbReference type="Pfam" id="PF01564">
    <property type="entry name" value="Spermine_synth"/>
    <property type="match status" value="1"/>
</dbReference>
<dbReference type="SUPFAM" id="SSF53335">
    <property type="entry name" value="S-adenosyl-L-methionine-dependent methyltransferases"/>
    <property type="match status" value="1"/>
</dbReference>
<evidence type="ECO:0000313" key="2">
    <source>
        <dbReference type="EMBL" id="PKI45769.1"/>
    </source>
</evidence>
<name>A0A2I0IP56_PUNGR</name>
<accession>A0A2I0IP56</accession>
<protein>
    <recommendedName>
        <fullName evidence="4">PABS domain-containing protein</fullName>
    </recommendedName>
</protein>
<proteinExistence type="predicted"/>
<dbReference type="Proteomes" id="UP000233551">
    <property type="component" value="Unassembled WGS sequence"/>
</dbReference>
<gene>
    <name evidence="2" type="ORF">CRG98_033776</name>
</gene>
<comment type="caution">
    <text evidence="2">The sequence shown here is derived from an EMBL/GenBank/DDBJ whole genome shotgun (WGS) entry which is preliminary data.</text>
</comment>
<dbReference type="STRING" id="22663.A0A2I0IP56"/>
<keyword evidence="3" id="KW-1185">Reference proteome</keyword>
<dbReference type="Gene3D" id="3.40.50.150">
    <property type="entry name" value="Vaccinia Virus protein VP39"/>
    <property type="match status" value="1"/>
</dbReference>